<protein>
    <submittedName>
        <fullName evidence="1">Uncharacterized protein</fullName>
    </submittedName>
</protein>
<reference evidence="1" key="1">
    <citation type="submission" date="2022-08" db="EMBL/GenBank/DDBJ databases">
        <authorList>
            <person name="Gutierrez-Valencia J."/>
        </authorList>
    </citation>
    <scope>NUCLEOTIDE SEQUENCE</scope>
</reference>
<name>A0AAV0IDB0_9ROSI</name>
<sequence length="52" mass="5739">MGASVWEAVLCLLGYRSSLSFPERSYGKTEQDSDHCSHLVCALSFNFLIIVG</sequence>
<proteinExistence type="predicted"/>
<dbReference type="EMBL" id="CAMGYJ010000003">
    <property type="protein sequence ID" value="CAI0394659.1"/>
    <property type="molecule type" value="Genomic_DNA"/>
</dbReference>
<accession>A0AAV0IDB0</accession>
<comment type="caution">
    <text evidence="1">The sequence shown here is derived from an EMBL/GenBank/DDBJ whole genome shotgun (WGS) entry which is preliminary data.</text>
</comment>
<evidence type="ECO:0000313" key="2">
    <source>
        <dbReference type="Proteomes" id="UP001154282"/>
    </source>
</evidence>
<organism evidence="1 2">
    <name type="scientific">Linum tenue</name>
    <dbReference type="NCBI Taxonomy" id="586396"/>
    <lineage>
        <taxon>Eukaryota</taxon>
        <taxon>Viridiplantae</taxon>
        <taxon>Streptophyta</taxon>
        <taxon>Embryophyta</taxon>
        <taxon>Tracheophyta</taxon>
        <taxon>Spermatophyta</taxon>
        <taxon>Magnoliopsida</taxon>
        <taxon>eudicotyledons</taxon>
        <taxon>Gunneridae</taxon>
        <taxon>Pentapetalae</taxon>
        <taxon>rosids</taxon>
        <taxon>fabids</taxon>
        <taxon>Malpighiales</taxon>
        <taxon>Linaceae</taxon>
        <taxon>Linum</taxon>
    </lineage>
</organism>
<dbReference type="AlphaFoldDB" id="A0AAV0IDB0"/>
<gene>
    <name evidence="1" type="ORF">LITE_LOCUS8403</name>
</gene>
<keyword evidence="2" id="KW-1185">Reference proteome</keyword>
<evidence type="ECO:0000313" key="1">
    <source>
        <dbReference type="EMBL" id="CAI0394659.1"/>
    </source>
</evidence>
<dbReference type="Proteomes" id="UP001154282">
    <property type="component" value="Unassembled WGS sequence"/>
</dbReference>